<dbReference type="Proteomes" id="UP000489190">
    <property type="component" value="Unassembled WGS sequence"/>
</dbReference>
<comment type="caution">
    <text evidence="1">The sequence shown here is derived from an EMBL/GenBank/DDBJ whole genome shotgun (WGS) entry which is preliminary data.</text>
</comment>
<evidence type="ECO:0008006" key="5">
    <source>
        <dbReference type="Google" id="ProtNLM"/>
    </source>
</evidence>
<dbReference type="EMBL" id="WIWI01000057">
    <property type="protein sequence ID" value="MQT91272.1"/>
    <property type="molecule type" value="Genomic_DNA"/>
</dbReference>
<evidence type="ECO:0000313" key="2">
    <source>
        <dbReference type="EMBL" id="MQT91272.1"/>
    </source>
</evidence>
<name>A0A6A7YHB7_9PSED</name>
<dbReference type="AlphaFoldDB" id="A0A6A7YHB7"/>
<proteinExistence type="predicted"/>
<dbReference type="Proteomes" id="UP000441404">
    <property type="component" value="Unassembled WGS sequence"/>
</dbReference>
<protein>
    <recommendedName>
        <fullName evidence="5">M1 family peptidase</fullName>
    </recommendedName>
</protein>
<evidence type="ECO:0000313" key="4">
    <source>
        <dbReference type="Proteomes" id="UP000489190"/>
    </source>
</evidence>
<dbReference type="RefSeq" id="WP_153329995.1">
    <property type="nucleotide sequence ID" value="NZ_WIWI01000057.1"/>
</dbReference>
<evidence type="ECO:0000313" key="1">
    <source>
        <dbReference type="EMBL" id="MQT49501.1"/>
    </source>
</evidence>
<organism evidence="1 3">
    <name type="scientific">Pseudomonas helleri</name>
    <dbReference type="NCBI Taxonomy" id="1608996"/>
    <lineage>
        <taxon>Bacteria</taxon>
        <taxon>Pseudomonadati</taxon>
        <taxon>Pseudomonadota</taxon>
        <taxon>Gammaproteobacteria</taxon>
        <taxon>Pseudomonadales</taxon>
        <taxon>Pseudomonadaceae</taxon>
        <taxon>Pseudomonas</taxon>
    </lineage>
</organism>
<dbReference type="EMBL" id="WIWJ01000057">
    <property type="protein sequence ID" value="MQT49501.1"/>
    <property type="molecule type" value="Genomic_DNA"/>
</dbReference>
<sequence length="410" mass="45450">MPLCFKWPLGVLLIIASGPLWAGKKVDLDYHVQLMPQSNQAQVRVTLADGSAVRSLDFDLGVPDSYSDFKADGRWQLTPDPEHSRGLWHPGPGKVSLTYRVQLNHPLKNGSYDTLMTPTWALFRGEQLVPPASLDQQDGTELVSRLEFELPKGWKSVETAWPRIGKNRFRIDDASRVFDRPTGWMLAGTLGTRRTTLGETEVTVSAPKGQGMHRMDVITLLTFVWPQVQAVFPRNPPKLLIVGAASPMWKGSTADHNSIYLSSVLPLVSESGSSPLLREVVQVFAGINAEPGHEWIVDGLSEYYAIELLRRAGGMSDERYQTLQHRLNAAGKGVTHLRAATVNQAMQARAVTVLQALDREIRLQTHNKRSLDDVSRALMRMDKVNTASFIQLSESVLDGSSSVLDSPLLR</sequence>
<gene>
    <name evidence="2" type="ORF">GHO39_19325</name>
    <name evidence="1" type="ORF">GHO40_22635</name>
</gene>
<evidence type="ECO:0000313" key="3">
    <source>
        <dbReference type="Proteomes" id="UP000441404"/>
    </source>
</evidence>
<accession>A0A6A7YHB7</accession>
<reference evidence="3 4" key="1">
    <citation type="submission" date="2019-10" db="EMBL/GenBank/DDBJ databases">
        <title>Evaluation of single-gene subtyping targets for Pseudomonas.</title>
        <authorList>
            <person name="Reichler S.J."/>
            <person name="Orsi R.H."/>
            <person name="Wiedmann M."/>
            <person name="Martin N.H."/>
            <person name="Murphy S.I."/>
        </authorList>
    </citation>
    <scope>NUCLEOTIDE SEQUENCE [LARGE SCALE GENOMIC DNA]</scope>
    <source>
        <strain evidence="2 4">FSL R10-3254</strain>
        <strain evidence="1 3">FSL R10-3257</strain>
    </source>
</reference>